<dbReference type="Proteomes" id="UP001164539">
    <property type="component" value="Chromosome 10"/>
</dbReference>
<name>A0ACC1XAL4_MELAZ</name>
<organism evidence="1 2">
    <name type="scientific">Melia azedarach</name>
    <name type="common">Chinaberry tree</name>
    <dbReference type="NCBI Taxonomy" id="155640"/>
    <lineage>
        <taxon>Eukaryota</taxon>
        <taxon>Viridiplantae</taxon>
        <taxon>Streptophyta</taxon>
        <taxon>Embryophyta</taxon>
        <taxon>Tracheophyta</taxon>
        <taxon>Spermatophyta</taxon>
        <taxon>Magnoliopsida</taxon>
        <taxon>eudicotyledons</taxon>
        <taxon>Gunneridae</taxon>
        <taxon>Pentapetalae</taxon>
        <taxon>rosids</taxon>
        <taxon>malvids</taxon>
        <taxon>Sapindales</taxon>
        <taxon>Meliaceae</taxon>
        <taxon>Melia</taxon>
    </lineage>
</organism>
<reference evidence="1 2" key="1">
    <citation type="journal article" date="2023" name="Science">
        <title>Complex scaffold remodeling in plant triterpene biosynthesis.</title>
        <authorList>
            <person name="De La Pena R."/>
            <person name="Hodgson H."/>
            <person name="Liu J.C."/>
            <person name="Stephenson M.J."/>
            <person name="Martin A.C."/>
            <person name="Owen C."/>
            <person name="Harkess A."/>
            <person name="Leebens-Mack J."/>
            <person name="Jimenez L.E."/>
            <person name="Osbourn A."/>
            <person name="Sattely E.S."/>
        </authorList>
    </citation>
    <scope>NUCLEOTIDE SEQUENCE [LARGE SCALE GENOMIC DNA]</scope>
    <source>
        <strain evidence="2">cv. JPN11</strain>
        <tissue evidence="1">Leaf</tissue>
    </source>
</reference>
<dbReference type="EMBL" id="CM051403">
    <property type="protein sequence ID" value="KAJ4708181.1"/>
    <property type="molecule type" value="Genomic_DNA"/>
</dbReference>
<comment type="caution">
    <text evidence="1">The sequence shown here is derived from an EMBL/GenBank/DDBJ whole genome shotgun (WGS) entry which is preliminary data.</text>
</comment>
<keyword evidence="2" id="KW-1185">Reference proteome</keyword>
<accession>A0ACC1XAL4</accession>
<sequence>MRMGRKCSHCGNTGHNSRTCTSRLKSCNNNNNNNLAGGGLRLFGVQLGLSSLQHLHQLPFKKSFSADCFPSSSSSSSSNIPDQNYSSNINGYLSDGLNIAPPQDRKKGVPWTEEEHRAFLIGLEKLGKGDWRGISKNFVTSRTPTQVASHAQKYFLRRKTLLLHNHKRNRRPSLFDVGSHKFAHKLLLKTTSTTAKPAAAAGGLLLKATKASIPSNSGNKNICDFELAVTSQNSSPQCLTESSFIFKPPTSFDIATPRAASAPPNLELTLASPTPLDQTKVCTRRLLIGAITVV</sequence>
<protein>
    <submittedName>
        <fullName evidence="1">Myb transcription factor family protein</fullName>
    </submittedName>
</protein>
<evidence type="ECO:0000313" key="1">
    <source>
        <dbReference type="EMBL" id="KAJ4708181.1"/>
    </source>
</evidence>
<proteinExistence type="predicted"/>
<evidence type="ECO:0000313" key="2">
    <source>
        <dbReference type="Proteomes" id="UP001164539"/>
    </source>
</evidence>
<gene>
    <name evidence="1" type="ORF">OWV82_018170</name>
</gene>